<evidence type="ECO:0000256" key="4">
    <source>
        <dbReference type="ARBA" id="ARBA00022723"/>
    </source>
</evidence>
<gene>
    <name evidence="10" type="ORF">P691DRAFT_763451</name>
</gene>
<dbReference type="GO" id="GO:0004497">
    <property type="term" value="F:monooxygenase activity"/>
    <property type="evidence" value="ECO:0007669"/>
    <property type="project" value="UniProtKB-KW"/>
</dbReference>
<dbReference type="PANTHER" id="PTHR24305">
    <property type="entry name" value="CYTOCHROME P450"/>
    <property type="match status" value="1"/>
</dbReference>
<comment type="cofactor">
    <cofactor evidence="1 8">
        <name>heme</name>
        <dbReference type="ChEBI" id="CHEBI:30413"/>
    </cofactor>
</comment>
<name>A0A9P5X4F6_9AGAR</name>
<feature type="transmembrane region" description="Helical" evidence="9">
    <location>
        <begin position="6"/>
        <end position="24"/>
    </location>
</feature>
<organism evidence="10 11">
    <name type="scientific">Macrolepiota fuliginosa MF-IS2</name>
    <dbReference type="NCBI Taxonomy" id="1400762"/>
    <lineage>
        <taxon>Eukaryota</taxon>
        <taxon>Fungi</taxon>
        <taxon>Dikarya</taxon>
        <taxon>Basidiomycota</taxon>
        <taxon>Agaricomycotina</taxon>
        <taxon>Agaricomycetes</taxon>
        <taxon>Agaricomycetidae</taxon>
        <taxon>Agaricales</taxon>
        <taxon>Agaricineae</taxon>
        <taxon>Agaricaceae</taxon>
        <taxon>Macrolepiota</taxon>
    </lineage>
</organism>
<dbReference type="PRINTS" id="PR00385">
    <property type="entry name" value="P450"/>
</dbReference>
<feature type="transmembrane region" description="Helical" evidence="9">
    <location>
        <begin position="60"/>
        <end position="80"/>
    </location>
</feature>
<comment type="similarity">
    <text evidence="3">Belongs to the cytochrome P450 family.</text>
</comment>
<keyword evidence="5" id="KW-0560">Oxidoreductase</keyword>
<evidence type="ECO:0000256" key="1">
    <source>
        <dbReference type="ARBA" id="ARBA00001971"/>
    </source>
</evidence>
<keyword evidence="6 8" id="KW-0408">Iron</keyword>
<dbReference type="InterPro" id="IPR002401">
    <property type="entry name" value="Cyt_P450_E_grp-I"/>
</dbReference>
<evidence type="ECO:0000313" key="11">
    <source>
        <dbReference type="Proteomes" id="UP000807342"/>
    </source>
</evidence>
<keyword evidence="9" id="KW-0472">Membrane</keyword>
<comment type="pathway">
    <text evidence="2">Secondary metabolite biosynthesis.</text>
</comment>
<evidence type="ECO:0000256" key="8">
    <source>
        <dbReference type="PIRSR" id="PIRSR602401-1"/>
    </source>
</evidence>
<evidence type="ECO:0000256" key="9">
    <source>
        <dbReference type="SAM" id="Phobius"/>
    </source>
</evidence>
<dbReference type="OrthoDB" id="6692864at2759"/>
<dbReference type="GO" id="GO:0020037">
    <property type="term" value="F:heme binding"/>
    <property type="evidence" value="ECO:0007669"/>
    <property type="project" value="InterPro"/>
</dbReference>
<dbReference type="EMBL" id="MU151380">
    <property type="protein sequence ID" value="KAF9444394.1"/>
    <property type="molecule type" value="Genomic_DNA"/>
</dbReference>
<evidence type="ECO:0000313" key="10">
    <source>
        <dbReference type="EMBL" id="KAF9444394.1"/>
    </source>
</evidence>
<dbReference type="CDD" id="cd11061">
    <property type="entry name" value="CYP67-like"/>
    <property type="match status" value="1"/>
</dbReference>
<dbReference type="InterPro" id="IPR001128">
    <property type="entry name" value="Cyt_P450"/>
</dbReference>
<accession>A0A9P5X4F6</accession>
<dbReference type="Proteomes" id="UP000807342">
    <property type="component" value="Unassembled WGS sequence"/>
</dbReference>
<dbReference type="PRINTS" id="PR00463">
    <property type="entry name" value="EP450I"/>
</dbReference>
<keyword evidence="7" id="KW-0503">Monooxygenase</keyword>
<keyword evidence="11" id="KW-1185">Reference proteome</keyword>
<dbReference type="GO" id="GO:0016705">
    <property type="term" value="F:oxidoreductase activity, acting on paired donors, with incorporation or reduction of molecular oxygen"/>
    <property type="evidence" value="ECO:0007669"/>
    <property type="project" value="InterPro"/>
</dbReference>
<dbReference type="AlphaFoldDB" id="A0A9P5X4F6"/>
<comment type="caution">
    <text evidence="10">The sequence shown here is derived from an EMBL/GenBank/DDBJ whole genome shotgun (WGS) entry which is preliminary data.</text>
</comment>
<keyword evidence="9" id="KW-1133">Transmembrane helix</keyword>
<keyword evidence="8" id="KW-0349">Heme</keyword>
<dbReference type="InterPro" id="IPR050121">
    <property type="entry name" value="Cytochrome_P450_monoxygenase"/>
</dbReference>
<evidence type="ECO:0000256" key="3">
    <source>
        <dbReference type="ARBA" id="ARBA00010617"/>
    </source>
</evidence>
<reference evidence="10" key="1">
    <citation type="submission" date="2020-11" db="EMBL/GenBank/DDBJ databases">
        <authorList>
            <consortium name="DOE Joint Genome Institute"/>
            <person name="Ahrendt S."/>
            <person name="Riley R."/>
            <person name="Andreopoulos W."/>
            <person name="Labutti K."/>
            <person name="Pangilinan J."/>
            <person name="Ruiz-Duenas F.J."/>
            <person name="Barrasa J.M."/>
            <person name="Sanchez-Garcia M."/>
            <person name="Camarero S."/>
            <person name="Miyauchi S."/>
            <person name="Serrano A."/>
            <person name="Linde D."/>
            <person name="Babiker R."/>
            <person name="Drula E."/>
            <person name="Ayuso-Fernandez I."/>
            <person name="Pacheco R."/>
            <person name="Padilla G."/>
            <person name="Ferreira P."/>
            <person name="Barriuso J."/>
            <person name="Kellner H."/>
            <person name="Castanera R."/>
            <person name="Alfaro M."/>
            <person name="Ramirez L."/>
            <person name="Pisabarro A.G."/>
            <person name="Kuo A."/>
            <person name="Tritt A."/>
            <person name="Lipzen A."/>
            <person name="He G."/>
            <person name="Yan M."/>
            <person name="Ng V."/>
            <person name="Cullen D."/>
            <person name="Martin F."/>
            <person name="Rosso M.-N."/>
            <person name="Henrissat B."/>
            <person name="Hibbett D."/>
            <person name="Martinez A.T."/>
            <person name="Grigoriev I.V."/>
        </authorList>
    </citation>
    <scope>NUCLEOTIDE SEQUENCE</scope>
    <source>
        <strain evidence="10">MF-IS2</strain>
    </source>
</reference>
<keyword evidence="4 8" id="KW-0479">Metal-binding</keyword>
<evidence type="ECO:0000256" key="5">
    <source>
        <dbReference type="ARBA" id="ARBA00023002"/>
    </source>
</evidence>
<protein>
    <submittedName>
        <fullName evidence="10">Cytochrome P450</fullName>
    </submittedName>
</protein>
<dbReference type="Pfam" id="PF00067">
    <property type="entry name" value="p450"/>
    <property type="match status" value="1"/>
</dbReference>
<dbReference type="GO" id="GO:0005506">
    <property type="term" value="F:iron ion binding"/>
    <property type="evidence" value="ECO:0007669"/>
    <property type="project" value="InterPro"/>
</dbReference>
<dbReference type="PANTHER" id="PTHR24305:SF187">
    <property type="entry name" value="P450, PUTATIVE (EUROFUNG)-RELATED"/>
    <property type="match status" value="1"/>
</dbReference>
<feature type="binding site" description="axial binding residue" evidence="8">
    <location>
        <position position="506"/>
    </location>
    <ligand>
        <name>heme</name>
        <dbReference type="ChEBI" id="CHEBI:30413"/>
    </ligand>
    <ligandPart>
        <name>Fe</name>
        <dbReference type="ChEBI" id="CHEBI:18248"/>
    </ligandPart>
</feature>
<proteinExistence type="inferred from homology"/>
<evidence type="ECO:0000256" key="7">
    <source>
        <dbReference type="ARBA" id="ARBA00023033"/>
    </source>
</evidence>
<evidence type="ECO:0000256" key="2">
    <source>
        <dbReference type="ARBA" id="ARBA00005179"/>
    </source>
</evidence>
<dbReference type="InterPro" id="IPR036396">
    <property type="entry name" value="Cyt_P450_sf"/>
</dbReference>
<evidence type="ECO:0000256" key="6">
    <source>
        <dbReference type="ARBA" id="ARBA00023004"/>
    </source>
</evidence>
<sequence length="564" mass="63637">MDFSSIPSIFTLVALSALCAHVYFHRNEDTSVRGSILFLLVLPSLHTKFLLNYYPALQATLTAFSLYYVVLFTSIIAYRLSPFHPLYKYPGPLCCRITKWTTAQVALLGETHRWVRDLHRRYGPIVRTGPNELSIIDKDMIPFILGSQGMPRGPLWDGRLFGEKDGKVYDSLITLRNQEEHAKLRKHWNRAFAAAPVKGYEVLLVRRMKQLVQGLEKACRDSPNEVGKIDLAKWVSYLAYDFMGDLAFNGVFNLLVDGDSAGLLKGMYDAMVLPSITQHIPWILPFLRSLPVVNAGMSGFIDFAEAQVKQRLSKTPKHPDLFHYMIEAAEEADSGMNPESLILQNSLLAIVAGSDTTASILSNVFYYLMRYPDYYKHLQEEIDGALDGSGSVEADRLTNLAFLNAVLNETLRLQPAVPTYLNRAPAIGSGGRGLSTSMFIPEGTAVFVSPYTIHRDPRYFSPRPDDFWPERWVQTSAKTPLITDDKEPFILARDAFIPFSVGPANCAGKPIALIEMRLAIANTVRRFDMAFDDDFDPDQWERELLDRFVIVKGQLNVALRLRRL</sequence>
<keyword evidence="9" id="KW-0812">Transmembrane</keyword>
<dbReference type="Gene3D" id="1.10.630.10">
    <property type="entry name" value="Cytochrome P450"/>
    <property type="match status" value="1"/>
</dbReference>
<dbReference type="SUPFAM" id="SSF48264">
    <property type="entry name" value="Cytochrome P450"/>
    <property type="match status" value="1"/>
</dbReference>